<reference evidence="6 7" key="1">
    <citation type="submission" date="2020-08" db="EMBL/GenBank/DDBJ databases">
        <title>Complete Genome Sequence of Effusibacillus dendaii Strain skT53, Isolated from Farmland soil.</title>
        <authorList>
            <person name="Konishi T."/>
            <person name="Kawasaki H."/>
        </authorList>
    </citation>
    <scope>NUCLEOTIDE SEQUENCE [LARGE SCALE GENOMIC DNA]</scope>
    <source>
        <strain evidence="7">skT53</strain>
    </source>
</reference>
<dbReference type="EMBL" id="AP023366">
    <property type="protein sequence ID" value="BCJ86564.1"/>
    <property type="molecule type" value="Genomic_DNA"/>
</dbReference>
<dbReference type="CDD" id="cd00397">
    <property type="entry name" value="DNA_BRE_C"/>
    <property type="match status" value="1"/>
</dbReference>
<feature type="domain" description="Tyr recombinase" evidence="4">
    <location>
        <begin position="128"/>
        <end position="268"/>
    </location>
</feature>
<dbReference type="PROSITE" id="PS51898">
    <property type="entry name" value="TYR_RECOMBINASE"/>
    <property type="match status" value="1"/>
</dbReference>
<protein>
    <submittedName>
        <fullName evidence="6">Uncharacterized protein</fullName>
    </submittedName>
</protein>
<dbReference type="GO" id="GO:0015074">
    <property type="term" value="P:DNA integration"/>
    <property type="evidence" value="ECO:0007669"/>
    <property type="project" value="InterPro"/>
</dbReference>
<evidence type="ECO:0000259" key="5">
    <source>
        <dbReference type="PROSITE" id="PS51900"/>
    </source>
</evidence>
<dbReference type="AlphaFoldDB" id="A0A7I8D8V8"/>
<dbReference type="InterPro" id="IPR044068">
    <property type="entry name" value="CB"/>
</dbReference>
<evidence type="ECO:0000313" key="6">
    <source>
        <dbReference type="EMBL" id="BCJ86564.1"/>
    </source>
</evidence>
<keyword evidence="2" id="KW-0233">DNA recombination</keyword>
<dbReference type="InterPro" id="IPR011010">
    <property type="entry name" value="DNA_brk_join_enz"/>
</dbReference>
<evidence type="ECO:0000313" key="7">
    <source>
        <dbReference type="Proteomes" id="UP000593802"/>
    </source>
</evidence>
<dbReference type="Proteomes" id="UP000593802">
    <property type="component" value="Chromosome"/>
</dbReference>
<gene>
    <name evidence="6" type="ORF">skT53_15490</name>
</gene>
<keyword evidence="7" id="KW-1185">Reference proteome</keyword>
<feature type="domain" description="Core-binding (CB)" evidence="5">
    <location>
        <begin position="22"/>
        <end position="106"/>
    </location>
</feature>
<dbReference type="GO" id="GO:0006310">
    <property type="term" value="P:DNA recombination"/>
    <property type="evidence" value="ECO:0007669"/>
    <property type="project" value="UniProtKB-KW"/>
</dbReference>
<name>A0A7I8D8V8_9BACL</name>
<dbReference type="InterPro" id="IPR010998">
    <property type="entry name" value="Integrase_recombinase_N"/>
</dbReference>
<dbReference type="GO" id="GO:0003677">
    <property type="term" value="F:DNA binding"/>
    <property type="evidence" value="ECO:0007669"/>
    <property type="project" value="UniProtKB-UniRule"/>
</dbReference>
<accession>A0A7I8D8V8</accession>
<dbReference type="SUPFAM" id="SSF56349">
    <property type="entry name" value="DNA breaking-rejoining enzymes"/>
    <property type="match status" value="1"/>
</dbReference>
<dbReference type="InterPro" id="IPR002104">
    <property type="entry name" value="Integrase_catalytic"/>
</dbReference>
<proteinExistence type="predicted"/>
<evidence type="ECO:0000256" key="3">
    <source>
        <dbReference type="PROSITE-ProRule" id="PRU01248"/>
    </source>
</evidence>
<evidence type="ECO:0000256" key="2">
    <source>
        <dbReference type="ARBA" id="ARBA00023172"/>
    </source>
</evidence>
<dbReference type="Pfam" id="PF00589">
    <property type="entry name" value="Phage_integrase"/>
    <property type="match status" value="1"/>
</dbReference>
<dbReference type="KEGG" id="eff:skT53_15490"/>
<dbReference type="Gene3D" id="1.10.443.10">
    <property type="entry name" value="Intergrase catalytic core"/>
    <property type="match status" value="1"/>
</dbReference>
<dbReference type="InterPro" id="IPR013762">
    <property type="entry name" value="Integrase-like_cat_sf"/>
</dbReference>
<evidence type="ECO:0000259" key="4">
    <source>
        <dbReference type="PROSITE" id="PS51898"/>
    </source>
</evidence>
<dbReference type="PROSITE" id="PS51900">
    <property type="entry name" value="CB"/>
    <property type="match status" value="1"/>
</dbReference>
<dbReference type="Gene3D" id="1.10.150.130">
    <property type="match status" value="1"/>
</dbReference>
<organism evidence="6 7">
    <name type="scientific">Effusibacillus dendaii</name>
    <dbReference type="NCBI Taxonomy" id="2743772"/>
    <lineage>
        <taxon>Bacteria</taxon>
        <taxon>Bacillati</taxon>
        <taxon>Bacillota</taxon>
        <taxon>Bacilli</taxon>
        <taxon>Bacillales</taxon>
        <taxon>Alicyclobacillaceae</taxon>
        <taxon>Effusibacillus</taxon>
    </lineage>
</organism>
<evidence type="ECO:0000256" key="1">
    <source>
        <dbReference type="ARBA" id="ARBA00023125"/>
    </source>
</evidence>
<keyword evidence="1 3" id="KW-0238">DNA-binding</keyword>
<sequence length="268" mass="31888">MVFFFSVYNNRVILHREVPFIQTNDQVISSFQSYLQNWGKESGTIQGITVEIQSLAEFLQNRNRLLSQLQQEDRELFGKHLLESGKSMETIYSRLRNLMVFLRFLTANGWAEEDAESWITNSSAYLQSMPRPLTAEEVRKVILFCPDLKQRVLFTFLYETGIRPIEAARIKQEDVNWDDLYVLVRGNREEKPRPIFFNRKLKDVIRKYLRTRKDRLPYLFVDGNALFTRARMQVLFRSLRGSSQRNRAVVRFRTGYQVNVRMFVYRCL</sequence>